<evidence type="ECO:0000256" key="2">
    <source>
        <dbReference type="ARBA" id="ARBA00022475"/>
    </source>
</evidence>
<evidence type="ECO:0000256" key="5">
    <source>
        <dbReference type="ARBA" id="ARBA00023136"/>
    </source>
</evidence>
<evidence type="ECO:0000313" key="8">
    <source>
        <dbReference type="Proteomes" id="UP001183619"/>
    </source>
</evidence>
<evidence type="ECO:0000256" key="6">
    <source>
        <dbReference type="SAM" id="Phobius"/>
    </source>
</evidence>
<dbReference type="Proteomes" id="UP001183619">
    <property type="component" value="Unassembled WGS sequence"/>
</dbReference>
<feature type="transmembrane region" description="Helical" evidence="6">
    <location>
        <begin position="139"/>
        <end position="161"/>
    </location>
</feature>
<feature type="transmembrane region" description="Helical" evidence="6">
    <location>
        <begin position="209"/>
        <end position="227"/>
    </location>
</feature>
<proteinExistence type="predicted"/>
<feature type="transmembrane region" description="Helical" evidence="6">
    <location>
        <begin position="6"/>
        <end position="26"/>
    </location>
</feature>
<feature type="transmembrane region" description="Helical" evidence="6">
    <location>
        <begin position="38"/>
        <end position="60"/>
    </location>
</feature>
<comment type="caution">
    <text evidence="7">The sequence shown here is derived from an EMBL/GenBank/DDBJ whole genome shotgun (WGS) entry which is preliminary data.</text>
</comment>
<dbReference type="InterPro" id="IPR001123">
    <property type="entry name" value="LeuE-type"/>
</dbReference>
<gene>
    <name evidence="7" type="ORF">J2S37_001918</name>
</gene>
<evidence type="ECO:0000313" key="7">
    <source>
        <dbReference type="EMBL" id="MDR7355380.1"/>
    </source>
</evidence>
<keyword evidence="2" id="KW-1003">Cell membrane</keyword>
<keyword evidence="4 6" id="KW-1133">Transmembrane helix</keyword>
<protein>
    <submittedName>
        <fullName evidence="7">L-lysine exporter family protein LysE/ArgO</fullName>
    </submittedName>
</protein>
<evidence type="ECO:0000256" key="1">
    <source>
        <dbReference type="ARBA" id="ARBA00004651"/>
    </source>
</evidence>
<comment type="subcellular location">
    <subcellularLocation>
        <location evidence="1">Cell membrane</location>
        <topology evidence="1">Multi-pass membrane protein</topology>
    </subcellularLocation>
</comment>
<keyword evidence="8" id="KW-1185">Reference proteome</keyword>
<dbReference type="PANTHER" id="PTHR30086">
    <property type="entry name" value="ARGININE EXPORTER PROTEIN ARGO"/>
    <property type="match status" value="1"/>
</dbReference>
<evidence type="ECO:0000256" key="4">
    <source>
        <dbReference type="ARBA" id="ARBA00022989"/>
    </source>
</evidence>
<dbReference type="PANTHER" id="PTHR30086:SF20">
    <property type="entry name" value="ARGININE EXPORTER PROTEIN ARGO-RELATED"/>
    <property type="match status" value="1"/>
</dbReference>
<reference evidence="7 8" key="1">
    <citation type="submission" date="2023-07" db="EMBL/GenBank/DDBJ databases">
        <title>Sequencing the genomes of 1000 actinobacteria strains.</title>
        <authorList>
            <person name="Klenk H.-P."/>
        </authorList>
    </citation>
    <scope>NUCLEOTIDE SEQUENCE [LARGE SCALE GENOMIC DNA]</scope>
    <source>
        <strain evidence="7 8">DSM 44508</strain>
    </source>
</reference>
<dbReference type="RefSeq" id="WP_277105467.1">
    <property type="nucleotide sequence ID" value="NZ_BAAAJS010000078.1"/>
</dbReference>
<dbReference type="EMBL" id="JAVDYF010000001">
    <property type="protein sequence ID" value="MDR7355380.1"/>
    <property type="molecule type" value="Genomic_DNA"/>
</dbReference>
<evidence type="ECO:0000256" key="3">
    <source>
        <dbReference type="ARBA" id="ARBA00022692"/>
    </source>
</evidence>
<keyword evidence="3 6" id="KW-0812">Transmembrane</keyword>
<accession>A0ABU2B9V1</accession>
<feature type="transmembrane region" description="Helical" evidence="6">
    <location>
        <begin position="66"/>
        <end position="87"/>
    </location>
</feature>
<keyword evidence="5 6" id="KW-0472">Membrane</keyword>
<feature type="transmembrane region" description="Helical" evidence="6">
    <location>
        <begin position="173"/>
        <end position="197"/>
    </location>
</feature>
<organism evidence="7 8">
    <name type="scientific">Corynebacterium felinum</name>
    <dbReference type="NCBI Taxonomy" id="131318"/>
    <lineage>
        <taxon>Bacteria</taxon>
        <taxon>Bacillati</taxon>
        <taxon>Actinomycetota</taxon>
        <taxon>Actinomycetes</taxon>
        <taxon>Mycobacteriales</taxon>
        <taxon>Corynebacteriaceae</taxon>
        <taxon>Corynebacterium</taxon>
    </lineage>
</organism>
<name>A0ABU2B9V1_9CORY</name>
<sequence length="228" mass="24518">MSIIVAGFLLGLSLIVAIGPQNALIIRQGIKRHAVIPVLLVCMTSDIFLILGGTAGVGALIEKAPIALVILKYLGAAYLAWFGFSCFRDAFSRRGSSMVVDHSDEIESSTSIDSDLPTTGGGSVAVQTRTQTRTWVKPVLAALAFTWLNPAAYIDALIMLGGMANQHGETGRWYFAFGALLASATWFPLLGFGSSYFSDVLARPKAWRIINFTIGCIMVVMCARVLMH</sequence>
<dbReference type="Pfam" id="PF01810">
    <property type="entry name" value="LysE"/>
    <property type="match status" value="1"/>
</dbReference>